<dbReference type="InterPro" id="IPR036719">
    <property type="entry name" value="Neuro-gated_channel_TM_sf"/>
</dbReference>
<dbReference type="SUPFAM" id="SSF90112">
    <property type="entry name" value="Neurotransmitter-gated ion-channel transmembrane pore"/>
    <property type="match status" value="1"/>
</dbReference>
<keyword evidence="1" id="KW-0812">Transmembrane</keyword>
<dbReference type="GO" id="GO:0016020">
    <property type="term" value="C:membrane"/>
    <property type="evidence" value="ECO:0007669"/>
    <property type="project" value="InterPro"/>
</dbReference>
<keyword evidence="3" id="KW-1185">Reference proteome</keyword>
<comment type="caution">
    <text evidence="2">The sequence shown here is derived from an EMBL/GenBank/DDBJ whole genome shotgun (WGS) entry which is preliminary data.</text>
</comment>
<proteinExistence type="predicted"/>
<dbReference type="EMBL" id="JAIWYP010000010">
    <property type="protein sequence ID" value="KAH3746489.1"/>
    <property type="molecule type" value="Genomic_DNA"/>
</dbReference>
<dbReference type="AlphaFoldDB" id="A0A9D4DBS3"/>
<dbReference type="Proteomes" id="UP000828390">
    <property type="component" value="Unassembled WGS sequence"/>
</dbReference>
<evidence type="ECO:0000313" key="2">
    <source>
        <dbReference type="EMBL" id="KAH3746489.1"/>
    </source>
</evidence>
<protein>
    <submittedName>
        <fullName evidence="2">Uncharacterized protein</fullName>
    </submittedName>
</protein>
<feature type="transmembrane region" description="Helical" evidence="1">
    <location>
        <begin position="14"/>
        <end position="34"/>
    </location>
</feature>
<dbReference type="GO" id="GO:0006811">
    <property type="term" value="P:monoatomic ion transport"/>
    <property type="evidence" value="ECO:0007669"/>
    <property type="project" value="InterPro"/>
</dbReference>
<organism evidence="2 3">
    <name type="scientific">Dreissena polymorpha</name>
    <name type="common">Zebra mussel</name>
    <name type="synonym">Mytilus polymorpha</name>
    <dbReference type="NCBI Taxonomy" id="45954"/>
    <lineage>
        <taxon>Eukaryota</taxon>
        <taxon>Metazoa</taxon>
        <taxon>Spiralia</taxon>
        <taxon>Lophotrochozoa</taxon>
        <taxon>Mollusca</taxon>
        <taxon>Bivalvia</taxon>
        <taxon>Autobranchia</taxon>
        <taxon>Heteroconchia</taxon>
        <taxon>Euheterodonta</taxon>
        <taxon>Imparidentia</taxon>
        <taxon>Neoheterodontei</taxon>
        <taxon>Myida</taxon>
        <taxon>Dreissenoidea</taxon>
        <taxon>Dreissenidae</taxon>
        <taxon>Dreissena</taxon>
    </lineage>
</organism>
<evidence type="ECO:0000256" key="1">
    <source>
        <dbReference type="SAM" id="Phobius"/>
    </source>
</evidence>
<reference evidence="2" key="1">
    <citation type="journal article" date="2019" name="bioRxiv">
        <title>The Genome of the Zebra Mussel, Dreissena polymorpha: A Resource for Invasive Species Research.</title>
        <authorList>
            <person name="McCartney M.A."/>
            <person name="Auch B."/>
            <person name="Kono T."/>
            <person name="Mallez S."/>
            <person name="Zhang Y."/>
            <person name="Obille A."/>
            <person name="Becker A."/>
            <person name="Abrahante J.E."/>
            <person name="Garbe J."/>
            <person name="Badalamenti J.P."/>
            <person name="Herman A."/>
            <person name="Mangelson H."/>
            <person name="Liachko I."/>
            <person name="Sullivan S."/>
            <person name="Sone E.D."/>
            <person name="Koren S."/>
            <person name="Silverstein K.A.T."/>
            <person name="Beckman K.B."/>
            <person name="Gohl D.M."/>
        </authorList>
    </citation>
    <scope>NUCLEOTIDE SEQUENCE</scope>
    <source>
        <strain evidence="2">Duluth1</strain>
        <tissue evidence="2">Whole animal</tissue>
    </source>
</reference>
<reference evidence="2" key="2">
    <citation type="submission" date="2020-11" db="EMBL/GenBank/DDBJ databases">
        <authorList>
            <person name="McCartney M.A."/>
            <person name="Auch B."/>
            <person name="Kono T."/>
            <person name="Mallez S."/>
            <person name="Becker A."/>
            <person name="Gohl D.M."/>
            <person name="Silverstein K.A.T."/>
            <person name="Koren S."/>
            <person name="Bechman K.B."/>
            <person name="Herman A."/>
            <person name="Abrahante J.E."/>
            <person name="Garbe J."/>
        </authorList>
    </citation>
    <scope>NUCLEOTIDE SEQUENCE</scope>
    <source>
        <strain evidence="2">Duluth1</strain>
        <tissue evidence="2">Whole animal</tissue>
    </source>
</reference>
<keyword evidence="1" id="KW-1133">Transmembrane helix</keyword>
<name>A0A9D4DBS3_DREPO</name>
<sequence length="146" mass="16122">MSILPQSSDPTPIIFYKLLVDLAYSSLIIVAVILNMRLHAKDDGASMPKFLVFFYLALTCRGCGGKPVSSASNGFATDQNVLTLKEMKTKPAELDIPDYMPVKTVDAKKVTWKMLSSLLDTIFFVLFICYSFFNFAVFVSDLNGGA</sequence>
<evidence type="ECO:0000313" key="3">
    <source>
        <dbReference type="Proteomes" id="UP000828390"/>
    </source>
</evidence>
<accession>A0A9D4DBS3</accession>
<feature type="transmembrane region" description="Helical" evidence="1">
    <location>
        <begin position="118"/>
        <end position="139"/>
    </location>
</feature>
<keyword evidence="1" id="KW-0472">Membrane</keyword>
<gene>
    <name evidence="2" type="ORF">DPMN_180897</name>
</gene>